<keyword evidence="3" id="KW-1185">Reference proteome</keyword>
<dbReference type="Proteomes" id="UP000217083">
    <property type="component" value="Unassembled WGS sequence"/>
</dbReference>
<keyword evidence="1" id="KW-0472">Membrane</keyword>
<feature type="transmembrane region" description="Helical" evidence="1">
    <location>
        <begin position="68"/>
        <end position="85"/>
    </location>
</feature>
<comment type="caution">
    <text evidence="2">The sequence shown here is derived from an EMBL/GenBank/DDBJ whole genome shotgun (WGS) entry which is preliminary data.</text>
</comment>
<accession>A0A263BXF9</accession>
<keyword evidence="1" id="KW-1133">Transmembrane helix</keyword>
<evidence type="ECO:0008006" key="4">
    <source>
        <dbReference type="Google" id="ProtNLM"/>
    </source>
</evidence>
<feature type="transmembrane region" description="Helical" evidence="1">
    <location>
        <begin position="6"/>
        <end position="25"/>
    </location>
</feature>
<keyword evidence="1" id="KW-0812">Transmembrane</keyword>
<evidence type="ECO:0000313" key="2">
    <source>
        <dbReference type="EMBL" id="OZM58350.1"/>
    </source>
</evidence>
<proteinExistence type="predicted"/>
<reference evidence="2 3" key="2">
    <citation type="submission" date="2017-09" db="EMBL/GenBank/DDBJ databases">
        <title>Bacillus patelloidae sp. nov., isolated from the intestinal tract of a marine limpet.</title>
        <authorList>
            <person name="Liu R."/>
            <person name="Dong C."/>
            <person name="Shao Z."/>
        </authorList>
    </citation>
    <scope>NUCLEOTIDE SEQUENCE [LARGE SCALE GENOMIC DNA]</scope>
    <source>
        <strain evidence="2 3">SA5d-4</strain>
    </source>
</reference>
<evidence type="ECO:0000313" key="3">
    <source>
        <dbReference type="Proteomes" id="UP000217083"/>
    </source>
</evidence>
<reference evidence="3" key="1">
    <citation type="submission" date="2017-08" db="EMBL/GenBank/DDBJ databases">
        <authorList>
            <person name="Huang Z."/>
        </authorList>
    </citation>
    <scope>NUCLEOTIDE SEQUENCE [LARGE SCALE GENOMIC DNA]</scope>
    <source>
        <strain evidence="3">SA5d-4</strain>
    </source>
</reference>
<organism evidence="2 3">
    <name type="scientific">Lottiidibacillus patelloidae</name>
    <dbReference type="NCBI Taxonomy" id="2670334"/>
    <lineage>
        <taxon>Bacteria</taxon>
        <taxon>Bacillati</taxon>
        <taxon>Bacillota</taxon>
        <taxon>Bacilli</taxon>
        <taxon>Bacillales</taxon>
        <taxon>Bacillaceae</taxon>
        <taxon>Lottiidibacillus</taxon>
    </lineage>
</organism>
<gene>
    <name evidence="2" type="ORF">CIB95_01915</name>
</gene>
<sequence>MFMFSLPIISALLGVFIAQFLKIPIHLIMERKLKPSLFFSTGGMPSSHTATVVSLATSVGLLEGFDSTFFAISAILAIIVMHDATGVRRHAGQHAAILNDLLRDFRLLKETVNPNLERTEKEQKLKELLGHKPIEVFFGAILGIAIGIIMYNVYPL</sequence>
<dbReference type="EMBL" id="NPIA01000001">
    <property type="protein sequence ID" value="OZM58350.1"/>
    <property type="molecule type" value="Genomic_DNA"/>
</dbReference>
<dbReference type="PANTHER" id="PTHR31446:SF29">
    <property type="entry name" value="ACID PHOSPHATASE_VANADIUM-DEPENDENT HALOPEROXIDASE-RELATED PROTEIN"/>
    <property type="match status" value="1"/>
</dbReference>
<protein>
    <recommendedName>
        <fullName evidence="4">Divergent PAP2 family protein</fullName>
    </recommendedName>
</protein>
<evidence type="ECO:0000256" key="1">
    <source>
        <dbReference type="SAM" id="Phobius"/>
    </source>
</evidence>
<dbReference type="InterPro" id="IPR003832">
    <property type="entry name" value="DUF212"/>
</dbReference>
<dbReference type="AlphaFoldDB" id="A0A263BXF9"/>
<feature type="transmembrane region" description="Helical" evidence="1">
    <location>
        <begin position="134"/>
        <end position="154"/>
    </location>
</feature>
<dbReference type="PANTHER" id="PTHR31446">
    <property type="entry name" value="ACID PHOSPHATASE/VANADIUM-DEPENDENT HALOPEROXIDASE-RELATED PROTEIN"/>
    <property type="match status" value="1"/>
</dbReference>
<name>A0A263BXF9_9BACI</name>
<dbReference type="Pfam" id="PF02681">
    <property type="entry name" value="DUF212"/>
    <property type="match status" value="1"/>
</dbReference>